<comment type="caution">
    <text evidence="1">The sequence shown here is derived from an EMBL/GenBank/DDBJ whole genome shotgun (WGS) entry which is preliminary data.</text>
</comment>
<dbReference type="Proteomes" id="UP000441585">
    <property type="component" value="Unassembled WGS sequence"/>
</dbReference>
<protein>
    <submittedName>
        <fullName evidence="1">Uncharacterized protein</fullName>
    </submittedName>
</protein>
<sequence length="71" mass="8271">MANVLYMIRKAQAPVLAEEPERWSCAKFYLFISLKKALFVNIVADRLNVKNLKWIAAEGTVNIYHERQQSM</sequence>
<accession>A0A6I2M8U0</accession>
<evidence type="ECO:0000313" key="2">
    <source>
        <dbReference type="Proteomes" id="UP000441585"/>
    </source>
</evidence>
<dbReference type="AlphaFoldDB" id="A0A6I2M8U0"/>
<reference evidence="1 2" key="1">
    <citation type="submission" date="2019-11" db="EMBL/GenBank/DDBJ databases">
        <title>Bacillus idriensis genome.</title>
        <authorList>
            <person name="Konopka E.N."/>
            <person name="Newman J.D."/>
        </authorList>
    </citation>
    <scope>NUCLEOTIDE SEQUENCE [LARGE SCALE GENOMIC DNA]</scope>
    <source>
        <strain evidence="1 2">DSM 19097</strain>
    </source>
</reference>
<organism evidence="1 2">
    <name type="scientific">Metabacillus idriensis</name>
    <dbReference type="NCBI Taxonomy" id="324768"/>
    <lineage>
        <taxon>Bacteria</taxon>
        <taxon>Bacillati</taxon>
        <taxon>Bacillota</taxon>
        <taxon>Bacilli</taxon>
        <taxon>Bacillales</taxon>
        <taxon>Bacillaceae</taxon>
        <taxon>Metabacillus</taxon>
    </lineage>
</organism>
<gene>
    <name evidence="1" type="ORF">GJU41_05085</name>
</gene>
<dbReference type="EMBL" id="WKKF01000001">
    <property type="protein sequence ID" value="MRX53336.1"/>
    <property type="molecule type" value="Genomic_DNA"/>
</dbReference>
<dbReference type="RefSeq" id="WP_154318110.1">
    <property type="nucleotide sequence ID" value="NZ_CAJGAA010000001.1"/>
</dbReference>
<keyword evidence="2" id="KW-1185">Reference proteome</keyword>
<proteinExistence type="predicted"/>
<name>A0A6I2M8U0_9BACI</name>
<evidence type="ECO:0000313" key="1">
    <source>
        <dbReference type="EMBL" id="MRX53336.1"/>
    </source>
</evidence>